<dbReference type="EMBL" id="PDUG01000006">
    <property type="protein sequence ID" value="PIC21093.1"/>
    <property type="molecule type" value="Genomic_DNA"/>
</dbReference>
<evidence type="ECO:0000313" key="2">
    <source>
        <dbReference type="Proteomes" id="UP000230233"/>
    </source>
</evidence>
<accession>A0A2G5T1M0</accession>
<protein>
    <submittedName>
        <fullName evidence="1">Uncharacterized protein</fullName>
    </submittedName>
</protein>
<evidence type="ECO:0000313" key="1">
    <source>
        <dbReference type="EMBL" id="PIC21093.1"/>
    </source>
</evidence>
<reference evidence="2" key="1">
    <citation type="submission" date="2017-10" db="EMBL/GenBank/DDBJ databases">
        <title>Rapid genome shrinkage in a self-fertile nematode reveals novel sperm competition proteins.</title>
        <authorList>
            <person name="Yin D."/>
            <person name="Schwarz E.M."/>
            <person name="Thomas C.G."/>
            <person name="Felde R.L."/>
            <person name="Korf I.F."/>
            <person name="Cutter A.D."/>
            <person name="Schartner C.M."/>
            <person name="Ralston E.J."/>
            <person name="Meyer B.J."/>
            <person name="Haag E.S."/>
        </authorList>
    </citation>
    <scope>NUCLEOTIDE SEQUENCE [LARGE SCALE GENOMIC DNA]</scope>
    <source>
        <strain evidence="2">JU1422</strain>
    </source>
</reference>
<dbReference type="Proteomes" id="UP000230233">
    <property type="component" value="Chromosome X"/>
</dbReference>
<gene>
    <name evidence="1" type="primary">Cnig_chr_X.g26061</name>
    <name evidence="1" type="ORF">B9Z55_026061</name>
</gene>
<keyword evidence="2" id="KW-1185">Reference proteome</keyword>
<sequence length="86" mass="9809">MRRCRSGSPIDSERVRIYSTSIMDRHIPHGQFLRCDCNPRYTHEARVHNNALMCAASQIGKTVAELVWAEIQLDGARVTTLQARNQ</sequence>
<dbReference type="AlphaFoldDB" id="A0A2G5T1M0"/>
<proteinExistence type="predicted"/>
<name>A0A2G5T1M0_9PELO</name>
<organism evidence="1 2">
    <name type="scientific">Caenorhabditis nigoni</name>
    <dbReference type="NCBI Taxonomy" id="1611254"/>
    <lineage>
        <taxon>Eukaryota</taxon>
        <taxon>Metazoa</taxon>
        <taxon>Ecdysozoa</taxon>
        <taxon>Nematoda</taxon>
        <taxon>Chromadorea</taxon>
        <taxon>Rhabditida</taxon>
        <taxon>Rhabditina</taxon>
        <taxon>Rhabditomorpha</taxon>
        <taxon>Rhabditoidea</taxon>
        <taxon>Rhabditidae</taxon>
        <taxon>Peloderinae</taxon>
        <taxon>Caenorhabditis</taxon>
    </lineage>
</organism>
<comment type="caution">
    <text evidence="1">The sequence shown here is derived from an EMBL/GenBank/DDBJ whole genome shotgun (WGS) entry which is preliminary data.</text>
</comment>